<evidence type="ECO:0000259" key="8">
    <source>
        <dbReference type="SMART" id="SM01016"/>
    </source>
</evidence>
<dbReference type="Pfam" id="PF03485">
    <property type="entry name" value="Arg_tRNA_synt_N"/>
    <property type="match status" value="1"/>
</dbReference>
<protein>
    <recommendedName>
        <fullName evidence="1">arginine--tRNA ligase</fullName>
        <ecNumber evidence="1">6.1.1.19</ecNumber>
    </recommendedName>
</protein>
<name>A0ABV2V0S6_9ACTN</name>
<keyword evidence="4" id="KW-0067">ATP-binding</keyword>
<evidence type="ECO:0000256" key="1">
    <source>
        <dbReference type="ARBA" id="ARBA00012837"/>
    </source>
</evidence>
<dbReference type="Gene3D" id="3.30.1360.70">
    <property type="entry name" value="Arginyl tRNA synthetase N-terminal domain"/>
    <property type="match status" value="1"/>
</dbReference>
<reference evidence="9 10" key="1">
    <citation type="submission" date="2024-06" db="EMBL/GenBank/DDBJ databases">
        <title>The Natural Products Discovery Center: Release of the First 8490 Sequenced Strains for Exploring Actinobacteria Biosynthetic Diversity.</title>
        <authorList>
            <person name="Kalkreuter E."/>
            <person name="Kautsar S.A."/>
            <person name="Yang D."/>
            <person name="Bader C.D."/>
            <person name="Teijaro C.N."/>
            <person name="Fluegel L."/>
            <person name="Davis C.M."/>
            <person name="Simpson J.R."/>
            <person name="Lauterbach L."/>
            <person name="Steele A.D."/>
            <person name="Gui C."/>
            <person name="Meng S."/>
            <person name="Li G."/>
            <person name="Viehrig K."/>
            <person name="Ye F."/>
            <person name="Su P."/>
            <person name="Kiefer A.F."/>
            <person name="Nichols A."/>
            <person name="Cepeda A.J."/>
            <person name="Yan W."/>
            <person name="Fan B."/>
            <person name="Jiang Y."/>
            <person name="Adhikari A."/>
            <person name="Zheng C.-J."/>
            <person name="Schuster L."/>
            <person name="Cowan T.M."/>
            <person name="Smanski M.J."/>
            <person name="Chevrette M.G."/>
            <person name="De Carvalho L.P.S."/>
            <person name="Shen B."/>
        </authorList>
    </citation>
    <scope>NUCLEOTIDE SEQUENCE [LARGE SCALE GENOMIC DNA]</scope>
    <source>
        <strain evidence="9 10">NPDC006434</strain>
    </source>
</reference>
<dbReference type="Pfam" id="PF05746">
    <property type="entry name" value="DALR_1"/>
    <property type="match status" value="1"/>
</dbReference>
<dbReference type="EMBL" id="JBEXPZ010000030">
    <property type="protein sequence ID" value="MET9847425.1"/>
    <property type="molecule type" value="Genomic_DNA"/>
</dbReference>
<dbReference type="Gene3D" id="1.10.730.10">
    <property type="entry name" value="Isoleucyl-tRNA Synthetase, Domain 1"/>
    <property type="match status" value="1"/>
</dbReference>
<accession>A0ABV2V0S6</accession>
<dbReference type="SUPFAM" id="SSF55190">
    <property type="entry name" value="Arginyl-tRNA synthetase (ArgRS), N-terminal 'additional' domain"/>
    <property type="match status" value="1"/>
</dbReference>
<evidence type="ECO:0000313" key="9">
    <source>
        <dbReference type="EMBL" id="MET9847425.1"/>
    </source>
</evidence>
<evidence type="ECO:0000256" key="6">
    <source>
        <dbReference type="SAM" id="MobiDB-lite"/>
    </source>
</evidence>
<dbReference type="PANTHER" id="PTHR11956:SF5">
    <property type="entry name" value="ARGININE--TRNA LIGASE, CYTOPLASMIC"/>
    <property type="match status" value="1"/>
</dbReference>
<dbReference type="PANTHER" id="PTHR11956">
    <property type="entry name" value="ARGINYL-TRNA SYNTHETASE"/>
    <property type="match status" value="1"/>
</dbReference>
<comment type="caution">
    <text evidence="9">The sequence shown here is derived from an EMBL/GenBank/DDBJ whole genome shotgun (WGS) entry which is preliminary data.</text>
</comment>
<dbReference type="EC" id="6.1.1.19" evidence="1"/>
<evidence type="ECO:0000256" key="5">
    <source>
        <dbReference type="ARBA" id="ARBA00049339"/>
    </source>
</evidence>
<proteinExistence type="predicted"/>
<sequence>MVVHIPDHTGNLLAYPPPSSHTLVPVTPVELSRTVLHAVRRAVDQGELSVAVPARAVVTPPGPGGSGDYATNIALQLARPAGRPPLQVAEILRPHLSRTEGVAAVEITGPGFLNIHLDRNAVASLVRDVLDRRDHDLPYGHSDALAGQVLRLRIPYDIRAEVVADAVGRIVASQGGRVEVHHVRPQVTTPRVESHAPGALGLPGPAGAQAAPGAAGASEASGASPSLDSDATDASEVDASGVHVVLAEPRGRGSDDPSSPHERALTVGGVRVADGNAGSRGAGAGQPDPGPEEAPRDRQDNAPEPVDVRPVFAPEPIDLRPVPAPEDPAPLGPDALRWALLHPAAHDRPRITADLLVQRASNPLFRVRYAHARARALSRNAATLGFTATPGHLDATASAGLGLATSAVAARGDHSVIAAPFTAPDAPAFTSPDAVPVADPTTPLLTAISEYPHVLLRAATHRTPDRLARHLVVTADALLAFQHTVLPRGEEKPSAAHRARLALAEAAGTVLAGGLSLLGIDAPEYL</sequence>
<evidence type="ECO:0000256" key="2">
    <source>
        <dbReference type="ARBA" id="ARBA00022598"/>
    </source>
</evidence>
<evidence type="ECO:0000256" key="4">
    <source>
        <dbReference type="ARBA" id="ARBA00022840"/>
    </source>
</evidence>
<dbReference type="RefSeq" id="WP_355398699.1">
    <property type="nucleotide sequence ID" value="NZ_JBEGHN010000018.1"/>
</dbReference>
<dbReference type="InterPro" id="IPR005148">
    <property type="entry name" value="Arg-tRNA-synth_N"/>
</dbReference>
<evidence type="ECO:0000313" key="10">
    <source>
        <dbReference type="Proteomes" id="UP001550210"/>
    </source>
</evidence>
<keyword evidence="3" id="KW-0547">Nucleotide-binding</keyword>
<dbReference type="InterPro" id="IPR009080">
    <property type="entry name" value="tRNAsynth_Ia_anticodon-bd"/>
</dbReference>
<dbReference type="SMART" id="SM00836">
    <property type="entry name" value="DALR_1"/>
    <property type="match status" value="1"/>
</dbReference>
<dbReference type="InterPro" id="IPR008909">
    <property type="entry name" value="DALR_anticod-bd"/>
</dbReference>
<feature type="domain" description="DALR anticodon binding" evidence="7">
    <location>
        <begin position="367"/>
        <end position="526"/>
    </location>
</feature>
<dbReference type="Proteomes" id="UP001550210">
    <property type="component" value="Unassembled WGS sequence"/>
</dbReference>
<organism evidence="9 10">
    <name type="scientific">Streptomyces ossamyceticus</name>
    <dbReference type="NCBI Taxonomy" id="249581"/>
    <lineage>
        <taxon>Bacteria</taxon>
        <taxon>Bacillati</taxon>
        <taxon>Actinomycetota</taxon>
        <taxon>Actinomycetes</taxon>
        <taxon>Kitasatosporales</taxon>
        <taxon>Streptomycetaceae</taxon>
        <taxon>Streptomyces</taxon>
    </lineage>
</organism>
<feature type="domain" description="Arginyl tRNA synthetase N-terminal" evidence="8">
    <location>
        <begin position="29"/>
        <end position="117"/>
    </location>
</feature>
<gene>
    <name evidence="9" type="primary">nrtL</name>
    <name evidence="9" type="ORF">ABZZ21_23330</name>
</gene>
<feature type="region of interest" description="Disordered" evidence="6">
    <location>
        <begin position="184"/>
        <end position="236"/>
    </location>
</feature>
<dbReference type="SUPFAM" id="SSF47323">
    <property type="entry name" value="Anticodon-binding domain of a subclass of class I aminoacyl-tRNA synthetases"/>
    <property type="match status" value="1"/>
</dbReference>
<feature type="compositionally biased region" description="Low complexity" evidence="6">
    <location>
        <begin position="196"/>
        <end position="227"/>
    </location>
</feature>
<evidence type="ECO:0000259" key="7">
    <source>
        <dbReference type="SMART" id="SM00836"/>
    </source>
</evidence>
<evidence type="ECO:0000256" key="3">
    <source>
        <dbReference type="ARBA" id="ARBA00022741"/>
    </source>
</evidence>
<comment type="catalytic activity">
    <reaction evidence="5">
        <text>tRNA(Arg) + L-arginine + ATP = L-arginyl-tRNA(Arg) + AMP + diphosphate</text>
        <dbReference type="Rhea" id="RHEA:20301"/>
        <dbReference type="Rhea" id="RHEA-COMP:9658"/>
        <dbReference type="Rhea" id="RHEA-COMP:9673"/>
        <dbReference type="ChEBI" id="CHEBI:30616"/>
        <dbReference type="ChEBI" id="CHEBI:32682"/>
        <dbReference type="ChEBI" id="CHEBI:33019"/>
        <dbReference type="ChEBI" id="CHEBI:78442"/>
        <dbReference type="ChEBI" id="CHEBI:78513"/>
        <dbReference type="ChEBI" id="CHEBI:456215"/>
        <dbReference type="EC" id="6.1.1.19"/>
    </reaction>
</comment>
<dbReference type="NCBIfam" id="NF045898">
    <property type="entry name" value="ArgS_rel_codon"/>
    <property type="match status" value="1"/>
</dbReference>
<dbReference type="InterPro" id="IPR036695">
    <property type="entry name" value="Arg-tRNA-synth_N_sf"/>
</dbReference>
<dbReference type="SMART" id="SM01016">
    <property type="entry name" value="Arg_tRNA_synt_N"/>
    <property type="match status" value="1"/>
</dbReference>
<keyword evidence="2" id="KW-0436">Ligase</keyword>
<keyword evidence="10" id="KW-1185">Reference proteome</keyword>
<feature type="region of interest" description="Disordered" evidence="6">
    <location>
        <begin position="272"/>
        <end position="307"/>
    </location>
</feature>
<dbReference type="InterPro" id="IPR001278">
    <property type="entry name" value="Arg-tRNA-ligase"/>
</dbReference>